<gene>
    <name evidence="3" type="ORF">SDC9_19321</name>
</gene>
<dbReference type="PANTHER" id="PTHR30373:SF2">
    <property type="entry name" value="UPF0603 PROTEIN YGCG"/>
    <property type="match status" value="1"/>
</dbReference>
<dbReference type="InterPro" id="IPR007621">
    <property type="entry name" value="TPM_dom"/>
</dbReference>
<dbReference type="AlphaFoldDB" id="A0A644U416"/>
<keyword evidence="1" id="KW-0812">Transmembrane</keyword>
<feature type="domain" description="TPM" evidence="2">
    <location>
        <begin position="52"/>
        <end position="178"/>
    </location>
</feature>
<name>A0A644U416_9ZZZZ</name>
<feature type="transmembrane region" description="Helical" evidence="1">
    <location>
        <begin position="195"/>
        <end position="214"/>
    </location>
</feature>
<accession>A0A644U416</accession>
<evidence type="ECO:0000256" key="1">
    <source>
        <dbReference type="SAM" id="Phobius"/>
    </source>
</evidence>
<keyword evidence="1" id="KW-0472">Membrane</keyword>
<keyword evidence="1" id="KW-1133">Transmembrane helix</keyword>
<dbReference type="Gene3D" id="3.10.310.50">
    <property type="match status" value="1"/>
</dbReference>
<reference evidence="3" key="1">
    <citation type="submission" date="2019-08" db="EMBL/GenBank/DDBJ databases">
        <authorList>
            <person name="Kucharzyk K."/>
            <person name="Murdoch R.W."/>
            <person name="Higgins S."/>
            <person name="Loffler F."/>
        </authorList>
    </citation>
    <scope>NUCLEOTIDE SEQUENCE</scope>
</reference>
<evidence type="ECO:0000313" key="3">
    <source>
        <dbReference type="EMBL" id="MPL73521.1"/>
    </source>
</evidence>
<protein>
    <recommendedName>
        <fullName evidence="2">TPM domain-containing protein</fullName>
    </recommendedName>
</protein>
<organism evidence="3">
    <name type="scientific">bioreactor metagenome</name>
    <dbReference type="NCBI Taxonomy" id="1076179"/>
    <lineage>
        <taxon>unclassified sequences</taxon>
        <taxon>metagenomes</taxon>
        <taxon>ecological metagenomes</taxon>
    </lineage>
</organism>
<sequence>MSYRTKSLSGITKNSMMELSRVKCCLFLLALITFTFSVSAGIPEKPVPPRLVNDFAGLLSAEEAARLERKLVEYNDSTSTQITVVTLNSLDGYDIDDLAQRIGQAWGAGQKSFDNGVVILIKPKVGNERGQAAIATGYGMEEIIPDAIARRIVDNEMIPCFRENDYFGGINAATDIITDLASGRFKAEDYESKDGALAAIIPIVIIILVIILMGRNSGNKRRNIGSSNLPFWILLSMLNNSGRSSGGSWGGFGGGGGGGFGGGGGGGFGGFGGGGFGGGGASGSW</sequence>
<dbReference type="Pfam" id="PF04536">
    <property type="entry name" value="TPM_phosphatase"/>
    <property type="match status" value="1"/>
</dbReference>
<evidence type="ECO:0000259" key="2">
    <source>
        <dbReference type="Pfam" id="PF04536"/>
    </source>
</evidence>
<comment type="caution">
    <text evidence="3">The sequence shown here is derived from an EMBL/GenBank/DDBJ whole genome shotgun (WGS) entry which is preliminary data.</text>
</comment>
<dbReference type="PANTHER" id="PTHR30373">
    <property type="entry name" value="UPF0603 PROTEIN YGCG"/>
    <property type="match status" value="1"/>
</dbReference>
<dbReference type="EMBL" id="VSSQ01000073">
    <property type="protein sequence ID" value="MPL73521.1"/>
    <property type="molecule type" value="Genomic_DNA"/>
</dbReference>
<proteinExistence type="predicted"/>